<comment type="similarity">
    <text evidence="1 3">Belongs to the PDCD5 family.</text>
</comment>
<dbReference type="InterPro" id="IPR036883">
    <property type="entry name" value="PDCD5-like_sf"/>
</dbReference>
<dbReference type="Proteomes" id="UP000000346">
    <property type="component" value="Chromosome"/>
</dbReference>
<feature type="coiled-coil region" evidence="4">
    <location>
        <begin position="16"/>
        <end position="50"/>
    </location>
</feature>
<evidence type="ECO:0000256" key="2">
    <source>
        <dbReference type="ARBA" id="ARBA00023125"/>
    </source>
</evidence>
<dbReference type="GeneID" id="9499376"/>
<dbReference type="Gene3D" id="1.10.8.140">
    <property type="entry name" value="PDCD5-like"/>
    <property type="match status" value="1"/>
</dbReference>
<accession>D9Q2J3</accession>
<dbReference type="HOGENOM" id="CLU_122978_3_0_2"/>
<evidence type="ECO:0000256" key="4">
    <source>
        <dbReference type="SAM" id="Coils"/>
    </source>
</evidence>
<dbReference type="Pfam" id="PF01984">
    <property type="entry name" value="dsDNA_bind"/>
    <property type="match status" value="1"/>
</dbReference>
<evidence type="ECO:0000313" key="5">
    <source>
        <dbReference type="EMBL" id="ADL19531.1"/>
    </source>
</evidence>
<dbReference type="InParanoid" id="D9Q2J3"/>
<dbReference type="RefSeq" id="WP_013267043.1">
    <property type="nucleotide sequence ID" value="NC_014374.1"/>
</dbReference>
<organism evidence="5 6">
    <name type="scientific">Acidilobus saccharovorans (strain DSM 16705 / JCM 18335 / VKM B-2471 / 345-15)</name>
    <dbReference type="NCBI Taxonomy" id="666510"/>
    <lineage>
        <taxon>Archaea</taxon>
        <taxon>Thermoproteota</taxon>
        <taxon>Thermoprotei</taxon>
        <taxon>Acidilobales</taxon>
        <taxon>Acidilobaceae</taxon>
        <taxon>Acidilobus</taxon>
    </lineage>
</organism>
<protein>
    <recommendedName>
        <fullName evidence="3">DNA-binding protein ASAC_1126</fullName>
    </recommendedName>
</protein>
<dbReference type="InterPro" id="IPR022889">
    <property type="entry name" value="DNA_bind_arc"/>
</dbReference>
<dbReference type="PANTHER" id="PTHR10840:SF0">
    <property type="entry name" value="PROGRAMMED CELL DEATH PROTEIN 5"/>
    <property type="match status" value="1"/>
</dbReference>
<dbReference type="PANTHER" id="PTHR10840">
    <property type="entry name" value="PROGRAMMED CELL DEATH PROTEIN 5"/>
    <property type="match status" value="1"/>
</dbReference>
<proteinExistence type="inferred from homology"/>
<dbReference type="PIRSF" id="PIRSF015730">
    <property type="entry name" value="TFAR19"/>
    <property type="match status" value="1"/>
</dbReference>
<dbReference type="eggNOG" id="arCOG04179">
    <property type="taxonomic scope" value="Archaea"/>
</dbReference>
<gene>
    <name evidence="5" type="ordered locus">ASAC_1126</name>
</gene>
<dbReference type="KEGG" id="asc:ASAC_1126"/>
<dbReference type="NCBIfam" id="NF003268">
    <property type="entry name" value="PRK04239.1"/>
    <property type="match status" value="1"/>
</dbReference>
<dbReference type="OrthoDB" id="7912at2157"/>
<keyword evidence="6" id="KW-1185">Reference proteome</keyword>
<sequence length="124" mass="14497">MSGYGDYDDSDEYDDEELEEIKRRKLEELRRQAEAQRRQQEEAAKREAELMAILRAILDPEALNRINNLKLVKPELADAAVQTIISLVQAGRLVPPVNDDTVKNILIQLDSRSRREYEIKFKWK</sequence>
<dbReference type="FunCoup" id="D9Q2J3">
    <property type="interactions" value="85"/>
</dbReference>
<dbReference type="HAMAP" id="MF_00026">
    <property type="entry name" value="dsDNA_bind"/>
    <property type="match status" value="1"/>
</dbReference>
<dbReference type="GO" id="GO:0005829">
    <property type="term" value="C:cytosol"/>
    <property type="evidence" value="ECO:0007669"/>
    <property type="project" value="TreeGrafter"/>
</dbReference>
<keyword evidence="4" id="KW-0175">Coiled coil</keyword>
<dbReference type="SUPFAM" id="SSF46950">
    <property type="entry name" value="Double-stranded DNA-binding domain"/>
    <property type="match status" value="1"/>
</dbReference>
<evidence type="ECO:0000313" key="6">
    <source>
        <dbReference type="Proteomes" id="UP000000346"/>
    </source>
</evidence>
<dbReference type="InterPro" id="IPR002836">
    <property type="entry name" value="PDCD5-like"/>
</dbReference>
<dbReference type="AlphaFoldDB" id="D9Q2J3"/>
<name>D9Q2J3_ACIS3</name>
<keyword evidence="2 3" id="KW-0238">DNA-binding</keyword>
<evidence type="ECO:0000256" key="3">
    <source>
        <dbReference type="HAMAP-Rule" id="MF_00026"/>
    </source>
</evidence>
<evidence type="ECO:0000256" key="1">
    <source>
        <dbReference type="ARBA" id="ARBA00010490"/>
    </source>
</evidence>
<dbReference type="GO" id="GO:0003677">
    <property type="term" value="F:DNA binding"/>
    <property type="evidence" value="ECO:0007669"/>
    <property type="project" value="UniProtKB-UniRule"/>
</dbReference>
<dbReference type="STRING" id="666510.ASAC_1126"/>
<reference evidence="5 6" key="1">
    <citation type="journal article" date="2010" name="Appl. Environ. Microbiol.">
        <title>The genome sequence of the crenarchaeon Acidilobus saccharovorans supports a new order, Acidilobales, and suggests an important ecological role in terrestrial acidic hot springs.</title>
        <authorList>
            <person name="Mardanov A.V."/>
            <person name="Svetlitchnyi V.A."/>
            <person name="Beletsky A.V."/>
            <person name="Prokofeva M.I."/>
            <person name="Bonch-Osmolovskaya E.A."/>
            <person name="Ravin N.V."/>
            <person name="Skryabin K.G."/>
        </authorList>
    </citation>
    <scope>NUCLEOTIDE SEQUENCE [LARGE SCALE GENOMIC DNA]</scope>
    <source>
        <strain evidence="6">DSM 16705 / JCM 18335 / VKM B-2471 / 345-15</strain>
    </source>
</reference>
<dbReference type="EMBL" id="CP001742">
    <property type="protein sequence ID" value="ADL19531.1"/>
    <property type="molecule type" value="Genomic_DNA"/>
</dbReference>